<evidence type="ECO:0000256" key="1">
    <source>
        <dbReference type="SAM" id="MobiDB-lite"/>
    </source>
</evidence>
<feature type="transmembrane region" description="Helical" evidence="2">
    <location>
        <begin position="20"/>
        <end position="37"/>
    </location>
</feature>
<feature type="transmembrane region" description="Helical" evidence="2">
    <location>
        <begin position="43"/>
        <end position="64"/>
    </location>
</feature>
<feature type="region of interest" description="Disordered" evidence="1">
    <location>
        <begin position="204"/>
        <end position="327"/>
    </location>
</feature>
<dbReference type="KEGG" id="strr:EKD16_14830"/>
<protein>
    <submittedName>
        <fullName evidence="3">Uncharacterized protein</fullName>
    </submittedName>
</protein>
<feature type="region of interest" description="Disordered" evidence="1">
    <location>
        <begin position="143"/>
        <end position="165"/>
    </location>
</feature>
<keyword evidence="2" id="KW-1133">Transmembrane helix</keyword>
<evidence type="ECO:0000313" key="4">
    <source>
        <dbReference type="Proteomes" id="UP000292235"/>
    </source>
</evidence>
<keyword evidence="2" id="KW-0812">Transmembrane</keyword>
<feature type="region of interest" description="Disordered" evidence="1">
    <location>
        <begin position="70"/>
        <end position="128"/>
    </location>
</feature>
<feature type="compositionally biased region" description="Basic and acidic residues" evidence="1">
    <location>
        <begin position="145"/>
        <end position="163"/>
    </location>
</feature>
<dbReference type="OrthoDB" id="3481735at2"/>
<keyword evidence="2" id="KW-0472">Membrane</keyword>
<feature type="compositionally biased region" description="Polar residues" evidence="1">
    <location>
        <begin position="204"/>
        <end position="214"/>
    </location>
</feature>
<evidence type="ECO:0000313" key="3">
    <source>
        <dbReference type="EMBL" id="QBI54746.1"/>
    </source>
</evidence>
<name>A0A4P6Q287_9ACTN</name>
<accession>A0A4P6Q287</accession>
<keyword evidence="4" id="KW-1185">Reference proteome</keyword>
<evidence type="ECO:0000256" key="2">
    <source>
        <dbReference type="SAM" id="Phobius"/>
    </source>
</evidence>
<proteinExistence type="predicted"/>
<feature type="transmembrane region" description="Helical" evidence="2">
    <location>
        <begin position="176"/>
        <end position="197"/>
    </location>
</feature>
<organism evidence="3 4">
    <name type="scientific">Streptomonospora litoralis</name>
    <dbReference type="NCBI Taxonomy" id="2498135"/>
    <lineage>
        <taxon>Bacteria</taxon>
        <taxon>Bacillati</taxon>
        <taxon>Actinomycetota</taxon>
        <taxon>Actinomycetes</taxon>
        <taxon>Streptosporangiales</taxon>
        <taxon>Nocardiopsidaceae</taxon>
        <taxon>Streptomonospora</taxon>
    </lineage>
</organism>
<dbReference type="EMBL" id="CP036455">
    <property type="protein sequence ID" value="QBI54746.1"/>
    <property type="molecule type" value="Genomic_DNA"/>
</dbReference>
<feature type="compositionally biased region" description="Acidic residues" evidence="1">
    <location>
        <begin position="291"/>
        <end position="300"/>
    </location>
</feature>
<sequence length="327" mass="32850">MTDEEDAGGRKRLDLSASQVVGGGVATMTAATAASYLGVYGTIIGAAVMSVISTAGTAVFSHWMQQGGRKARGLAGRQAGRTHREDSARGTLAHSGPGAGDGDTLLAAASEPGADGEQQRDEAPAGSVEETRALPLLGADGPAEADERAHHAEEQPGGDEARRPRWRPAWPGWRRLALPAAAVFLGVMGVVLVFELFTGQSLSDTVHGRQTASAPTILGGGSTGGEQEGDEPAPEATPTGGTRQDGGPAGDPSAPVEQQPEEGATGAPQQPETGTDGQDTEQEETSAPQEDTGDTGDTGEQEPGTEPGGGSGPGGQGGVVEPGRPSP</sequence>
<gene>
    <name evidence="3" type="ORF">EKD16_14830</name>
</gene>
<feature type="compositionally biased region" description="Polar residues" evidence="1">
    <location>
        <begin position="267"/>
        <end position="277"/>
    </location>
</feature>
<reference evidence="3 4" key="1">
    <citation type="submission" date="2019-02" db="EMBL/GenBank/DDBJ databases">
        <authorList>
            <person name="Khodamoradi S."/>
            <person name="Hahnke R.L."/>
            <person name="Kaempfer P."/>
            <person name="Schumann P."/>
            <person name="Rohde M."/>
            <person name="Steinert M."/>
            <person name="Luzhetskyy A."/>
            <person name="Wink J."/>
            <person name="Ruckert C."/>
        </authorList>
    </citation>
    <scope>NUCLEOTIDE SEQUENCE [LARGE SCALE GENOMIC DNA]</scope>
    <source>
        <strain evidence="3 4">M2</strain>
    </source>
</reference>
<dbReference type="Proteomes" id="UP000292235">
    <property type="component" value="Chromosome"/>
</dbReference>
<feature type="compositionally biased region" description="Gly residues" evidence="1">
    <location>
        <begin position="306"/>
        <end position="320"/>
    </location>
</feature>
<dbReference type="AlphaFoldDB" id="A0A4P6Q287"/>
<dbReference type="RefSeq" id="WP_131098867.1">
    <property type="nucleotide sequence ID" value="NZ_CP036455.1"/>
</dbReference>